<keyword evidence="6" id="KW-1185">Reference proteome</keyword>
<dbReference type="GO" id="GO:0016151">
    <property type="term" value="F:nickel cation binding"/>
    <property type="evidence" value="ECO:0007669"/>
    <property type="project" value="UniProtKB-UniRule"/>
</dbReference>
<feature type="region of interest" description="Disordered" evidence="4">
    <location>
        <begin position="1"/>
        <end position="22"/>
    </location>
</feature>
<proteinExistence type="inferred from homology"/>
<comment type="subcellular location">
    <subcellularLocation>
        <location evidence="3">Cytoplasm</location>
    </subcellularLocation>
</comment>
<comment type="similarity">
    <text evidence="1 3">Belongs to the UreD family.</text>
</comment>
<comment type="subunit">
    <text evidence="3">UreD, UreF and UreG form a complex that acts as a GTP-hydrolysis-dependent molecular chaperone, activating the urease apoprotein by helping to assemble the nickel containing metallocenter of UreC. The UreE protein probably delivers the nickel.</text>
</comment>
<name>A0A9X2AIU5_9BACT</name>
<evidence type="ECO:0000256" key="4">
    <source>
        <dbReference type="SAM" id="MobiDB-lite"/>
    </source>
</evidence>
<keyword evidence="3" id="KW-0963">Cytoplasm</keyword>
<gene>
    <name evidence="3" type="primary">ureD</name>
    <name evidence="5" type="ORF">MON38_16575</name>
</gene>
<protein>
    <recommendedName>
        <fullName evidence="3">Urease accessory protein UreD</fullName>
    </recommendedName>
</protein>
<dbReference type="Pfam" id="PF01774">
    <property type="entry name" value="UreD"/>
    <property type="match status" value="1"/>
</dbReference>
<reference evidence="5" key="1">
    <citation type="submission" date="2022-03" db="EMBL/GenBank/DDBJ databases">
        <title>Bacterial whole genome sequence for Hymenobacter sp. DH14.</title>
        <authorList>
            <person name="Le V."/>
        </authorList>
    </citation>
    <scope>NUCLEOTIDE SEQUENCE</scope>
    <source>
        <strain evidence="5">DH14</strain>
    </source>
</reference>
<comment type="function">
    <text evidence="3">Required for maturation of urease via the functional incorporation of the urease nickel metallocenter.</text>
</comment>
<evidence type="ECO:0000256" key="2">
    <source>
        <dbReference type="ARBA" id="ARBA00023186"/>
    </source>
</evidence>
<feature type="compositionally biased region" description="Low complexity" evidence="4">
    <location>
        <begin position="1"/>
        <end position="17"/>
    </location>
</feature>
<dbReference type="AlphaFoldDB" id="A0A9X2AIU5"/>
<dbReference type="InterPro" id="IPR002669">
    <property type="entry name" value="UreD"/>
</dbReference>
<sequence length="305" mass="33449">MTTPAAALALPTTSASARPPSLGAPEWSTLEVAQVRGKSRLVACKNMQPLKMLQPASHHYAVHVVLSSYGGGMVAGDVIQLRITVQAEAQLILSTQASTRIFRSIDGAVAAQHTVGELKENALAVVFPDPVVLQAESRYRQVQEWHLQPTSLLLLVDWFHSGRMDQGERFAFTSLHSELRVRVAGRLVVLDRFGFEPAENIATSPANFAEYQTFFSVFLVGSPEDARFQFLGEMLAQQKMPGGTGPHFSISSQPYVVSVARARENVWVLRAAAHSRMALQPLCEELLAALADERLLGYNPLARKY</sequence>
<dbReference type="RefSeq" id="WP_241937263.1">
    <property type="nucleotide sequence ID" value="NZ_JALBGC010000004.1"/>
</dbReference>
<dbReference type="EMBL" id="JALBGC010000004">
    <property type="protein sequence ID" value="MCI1189040.1"/>
    <property type="molecule type" value="Genomic_DNA"/>
</dbReference>
<evidence type="ECO:0000313" key="5">
    <source>
        <dbReference type="EMBL" id="MCI1189040.1"/>
    </source>
</evidence>
<comment type="caution">
    <text evidence="5">The sequence shown here is derived from an EMBL/GenBank/DDBJ whole genome shotgun (WGS) entry which is preliminary data.</text>
</comment>
<dbReference type="PANTHER" id="PTHR33643:SF1">
    <property type="entry name" value="UREASE ACCESSORY PROTEIN D"/>
    <property type="match status" value="1"/>
</dbReference>
<dbReference type="GO" id="GO:0005737">
    <property type="term" value="C:cytoplasm"/>
    <property type="evidence" value="ECO:0007669"/>
    <property type="project" value="UniProtKB-SubCell"/>
</dbReference>
<evidence type="ECO:0000256" key="1">
    <source>
        <dbReference type="ARBA" id="ARBA00007177"/>
    </source>
</evidence>
<keyword evidence="2 3" id="KW-0143">Chaperone</keyword>
<evidence type="ECO:0000313" key="6">
    <source>
        <dbReference type="Proteomes" id="UP001139193"/>
    </source>
</evidence>
<evidence type="ECO:0000256" key="3">
    <source>
        <dbReference type="HAMAP-Rule" id="MF_01384"/>
    </source>
</evidence>
<accession>A0A9X2AIU5</accession>
<dbReference type="PANTHER" id="PTHR33643">
    <property type="entry name" value="UREASE ACCESSORY PROTEIN D"/>
    <property type="match status" value="1"/>
</dbReference>
<organism evidence="5 6">
    <name type="scientific">Hymenobacter cyanobacteriorum</name>
    <dbReference type="NCBI Taxonomy" id="2926463"/>
    <lineage>
        <taxon>Bacteria</taxon>
        <taxon>Pseudomonadati</taxon>
        <taxon>Bacteroidota</taxon>
        <taxon>Cytophagia</taxon>
        <taxon>Cytophagales</taxon>
        <taxon>Hymenobacteraceae</taxon>
        <taxon>Hymenobacter</taxon>
    </lineage>
</organism>
<keyword evidence="3" id="KW-0996">Nickel insertion</keyword>
<dbReference type="Proteomes" id="UP001139193">
    <property type="component" value="Unassembled WGS sequence"/>
</dbReference>
<dbReference type="HAMAP" id="MF_01384">
    <property type="entry name" value="UreD"/>
    <property type="match status" value="1"/>
</dbReference>